<comment type="subcellular location">
    <subcellularLocation>
        <location evidence="8">Cytoplasm</location>
    </subcellularLocation>
</comment>
<evidence type="ECO:0000259" key="9">
    <source>
        <dbReference type="Pfam" id="PF02224"/>
    </source>
</evidence>
<dbReference type="STRING" id="445709.ABW99_11120"/>
<gene>
    <name evidence="8" type="primary">cmk</name>
    <name evidence="10" type="ORF">ABW99_11120</name>
</gene>
<evidence type="ECO:0000313" key="11">
    <source>
        <dbReference type="Proteomes" id="UP000036700"/>
    </source>
</evidence>
<keyword evidence="8" id="KW-0963">Cytoplasm</keyword>
<dbReference type="EMBL" id="CP011568">
    <property type="protein sequence ID" value="AKJ68682.1"/>
    <property type="molecule type" value="Genomic_DNA"/>
</dbReference>
<dbReference type="KEGG" id="ptx:ABW99_11120"/>
<dbReference type="RefSeq" id="WP_047214544.1">
    <property type="nucleotide sequence ID" value="NZ_CP011568.3"/>
</dbReference>
<dbReference type="GO" id="GO:0036431">
    <property type="term" value="F:dCMP kinase activity"/>
    <property type="evidence" value="ECO:0007669"/>
    <property type="project" value="InterPro"/>
</dbReference>
<comment type="similarity">
    <text evidence="1 8">Belongs to the cytidylate kinase family. Type 1 subfamily.</text>
</comment>
<keyword evidence="4 8" id="KW-0418">Kinase</keyword>
<evidence type="ECO:0000256" key="3">
    <source>
        <dbReference type="ARBA" id="ARBA00022741"/>
    </source>
</evidence>
<keyword evidence="2 8" id="KW-0808">Transferase</keyword>
<dbReference type="GO" id="GO:0005524">
    <property type="term" value="F:ATP binding"/>
    <property type="evidence" value="ECO:0007669"/>
    <property type="project" value="UniProtKB-UniRule"/>
</dbReference>
<dbReference type="CDD" id="cd02020">
    <property type="entry name" value="CMPK"/>
    <property type="match status" value="1"/>
</dbReference>
<feature type="domain" description="Cytidylate kinase" evidence="9">
    <location>
        <begin position="14"/>
        <end position="222"/>
    </location>
</feature>
<dbReference type="InterPro" id="IPR027417">
    <property type="entry name" value="P-loop_NTPase"/>
</dbReference>
<dbReference type="InterPro" id="IPR003136">
    <property type="entry name" value="Cytidylate_kin"/>
</dbReference>
<dbReference type="InterPro" id="IPR011994">
    <property type="entry name" value="Cytidylate_kinase_dom"/>
</dbReference>
<name>A0A0G3ETL0_9BURK</name>
<keyword evidence="5 8" id="KW-0067">ATP-binding</keyword>
<evidence type="ECO:0000256" key="4">
    <source>
        <dbReference type="ARBA" id="ARBA00022777"/>
    </source>
</evidence>
<keyword evidence="3 8" id="KW-0547">Nucleotide-binding</keyword>
<dbReference type="Proteomes" id="UP000036700">
    <property type="component" value="Chromosome"/>
</dbReference>
<evidence type="ECO:0000313" key="10">
    <source>
        <dbReference type="EMBL" id="AKJ68682.1"/>
    </source>
</evidence>
<dbReference type="GO" id="GO:0006220">
    <property type="term" value="P:pyrimidine nucleotide metabolic process"/>
    <property type="evidence" value="ECO:0007669"/>
    <property type="project" value="UniProtKB-UniRule"/>
</dbReference>
<dbReference type="AlphaFoldDB" id="A0A0G3ETL0"/>
<accession>A0A0G3ETL0</accession>
<dbReference type="SUPFAM" id="SSF52540">
    <property type="entry name" value="P-loop containing nucleoside triphosphate hydrolases"/>
    <property type="match status" value="1"/>
</dbReference>
<evidence type="ECO:0000256" key="7">
    <source>
        <dbReference type="ARBA" id="ARBA00048478"/>
    </source>
</evidence>
<organism evidence="10 11">
    <name type="scientific">Pandoraea thiooxydans</name>
    <dbReference type="NCBI Taxonomy" id="445709"/>
    <lineage>
        <taxon>Bacteria</taxon>
        <taxon>Pseudomonadati</taxon>
        <taxon>Pseudomonadota</taxon>
        <taxon>Betaproteobacteria</taxon>
        <taxon>Burkholderiales</taxon>
        <taxon>Burkholderiaceae</taxon>
        <taxon>Pandoraea</taxon>
    </lineage>
</organism>
<dbReference type="Pfam" id="PF02224">
    <property type="entry name" value="Cytidylate_kin"/>
    <property type="match status" value="1"/>
</dbReference>
<comment type="catalytic activity">
    <reaction evidence="7 8">
        <text>CMP + ATP = CDP + ADP</text>
        <dbReference type="Rhea" id="RHEA:11600"/>
        <dbReference type="ChEBI" id="CHEBI:30616"/>
        <dbReference type="ChEBI" id="CHEBI:58069"/>
        <dbReference type="ChEBI" id="CHEBI:60377"/>
        <dbReference type="ChEBI" id="CHEBI:456216"/>
        <dbReference type="EC" id="2.7.4.25"/>
    </reaction>
</comment>
<comment type="catalytic activity">
    <reaction evidence="6 8">
        <text>dCMP + ATP = dCDP + ADP</text>
        <dbReference type="Rhea" id="RHEA:25094"/>
        <dbReference type="ChEBI" id="CHEBI:30616"/>
        <dbReference type="ChEBI" id="CHEBI:57566"/>
        <dbReference type="ChEBI" id="CHEBI:58593"/>
        <dbReference type="ChEBI" id="CHEBI:456216"/>
        <dbReference type="EC" id="2.7.4.25"/>
    </reaction>
</comment>
<feature type="binding site" evidence="8">
    <location>
        <begin position="18"/>
        <end position="26"/>
    </location>
    <ligand>
        <name>ATP</name>
        <dbReference type="ChEBI" id="CHEBI:30616"/>
    </ligand>
</feature>
<keyword evidence="11" id="KW-1185">Reference proteome</keyword>
<dbReference type="NCBIfam" id="TIGR00017">
    <property type="entry name" value="cmk"/>
    <property type="match status" value="1"/>
</dbReference>
<dbReference type="PANTHER" id="PTHR21299">
    <property type="entry name" value="CYTIDYLATE KINASE/PANTOATE-BETA-ALANINE LIGASE"/>
    <property type="match status" value="1"/>
</dbReference>
<reference evidence="11" key="1">
    <citation type="submission" date="2015-06" db="EMBL/GenBank/DDBJ databases">
        <authorList>
            <person name="Lim Y.L."/>
            <person name="Ee R."/>
            <person name="Yong D."/>
            <person name="How K.Y."/>
            <person name="Yin W.F."/>
            <person name="Chan K.G."/>
        </authorList>
    </citation>
    <scope>NUCLEOTIDE SEQUENCE [LARGE SCALE GENOMIC DNA]</scope>
    <source>
        <strain evidence="11">DSM 25325</strain>
    </source>
</reference>
<dbReference type="PATRIC" id="fig|445709.3.peg.2364"/>
<sequence>MDVSERDNSAIPVITVDGPTASGKGTVAHRVADALEFHYLDSGALYRLTALASARHGIAPDDADALSVLAETLDVRFGEQRVWLSGEDVTDAIRAEAIGNRASAIAVHGAVRRALLALQHSFRKAPGLVADGRDMGTVVFPDAVLKVFLTASVQARAQRRYKQLIEKGFSANIDSLLLDLQERDARDRTRAEAPLRPAEGARVLDTSGMTADQAVAQVLEWFSQAQYPQGA</sequence>
<dbReference type="HAMAP" id="MF_00238">
    <property type="entry name" value="Cytidyl_kinase_type1"/>
    <property type="match status" value="1"/>
</dbReference>
<evidence type="ECO:0000256" key="6">
    <source>
        <dbReference type="ARBA" id="ARBA00047615"/>
    </source>
</evidence>
<evidence type="ECO:0000256" key="1">
    <source>
        <dbReference type="ARBA" id="ARBA00009427"/>
    </source>
</evidence>
<dbReference type="GO" id="GO:0015949">
    <property type="term" value="P:nucleobase-containing small molecule interconversion"/>
    <property type="evidence" value="ECO:0007669"/>
    <property type="project" value="TreeGrafter"/>
</dbReference>
<evidence type="ECO:0000256" key="5">
    <source>
        <dbReference type="ARBA" id="ARBA00022840"/>
    </source>
</evidence>
<proteinExistence type="inferred from homology"/>
<dbReference type="GO" id="GO:0036430">
    <property type="term" value="F:CMP kinase activity"/>
    <property type="evidence" value="ECO:0007669"/>
    <property type="project" value="RHEA"/>
</dbReference>
<dbReference type="Gene3D" id="3.40.50.300">
    <property type="entry name" value="P-loop containing nucleotide triphosphate hydrolases"/>
    <property type="match status" value="1"/>
</dbReference>
<evidence type="ECO:0000256" key="8">
    <source>
        <dbReference type="HAMAP-Rule" id="MF_00238"/>
    </source>
</evidence>
<evidence type="ECO:0000256" key="2">
    <source>
        <dbReference type="ARBA" id="ARBA00022679"/>
    </source>
</evidence>
<protein>
    <recommendedName>
        <fullName evidence="8">Cytidylate kinase</fullName>
        <shortName evidence="8">CK</shortName>
        <ecNumber evidence="8">2.7.4.25</ecNumber>
    </recommendedName>
    <alternativeName>
        <fullName evidence="8">Cytidine monophosphate kinase</fullName>
        <shortName evidence="8">CMP kinase</shortName>
    </alternativeName>
</protein>
<dbReference type="EC" id="2.7.4.25" evidence="8"/>
<dbReference type="OrthoDB" id="9807434at2"/>
<dbReference type="GO" id="GO:0005829">
    <property type="term" value="C:cytosol"/>
    <property type="evidence" value="ECO:0007669"/>
    <property type="project" value="TreeGrafter"/>
</dbReference>
<dbReference type="PANTHER" id="PTHR21299:SF2">
    <property type="entry name" value="CYTIDYLATE KINASE"/>
    <property type="match status" value="1"/>
</dbReference>